<feature type="domain" description="Palmitoyltransferase DHHC" evidence="10">
    <location>
        <begin position="367"/>
        <end position="481"/>
    </location>
</feature>
<keyword evidence="4 8" id="KW-1133">Transmembrane helix</keyword>
<feature type="transmembrane region" description="Helical" evidence="8">
    <location>
        <begin position="315"/>
        <end position="331"/>
    </location>
</feature>
<dbReference type="HOGENOM" id="CLU_031257_4_0_1"/>
<dbReference type="Proteomes" id="UP000008744">
    <property type="component" value="Unassembled WGS sequence"/>
</dbReference>
<feature type="repeat" description="ANK" evidence="7">
    <location>
        <begin position="90"/>
        <end position="118"/>
    </location>
</feature>
<dbReference type="PROSITE" id="PS50297">
    <property type="entry name" value="ANK_REP_REGION"/>
    <property type="match status" value="4"/>
</dbReference>
<evidence type="ECO:0000256" key="9">
    <source>
        <dbReference type="SAM" id="MobiDB-lite"/>
    </source>
</evidence>
<dbReference type="AlphaFoldDB" id="B4G856"/>
<dbReference type="PROSITE" id="PS50216">
    <property type="entry name" value="DHHC"/>
    <property type="match status" value="1"/>
</dbReference>
<evidence type="ECO:0000256" key="5">
    <source>
        <dbReference type="ARBA" id="ARBA00023043"/>
    </source>
</evidence>
<evidence type="ECO:0000313" key="11">
    <source>
        <dbReference type="EMBL" id="EDW28536.1"/>
    </source>
</evidence>
<dbReference type="PANTHER" id="PTHR24161:SF17">
    <property type="entry name" value="PALMITOYLTRANSFERASE"/>
    <property type="match status" value="1"/>
</dbReference>
<evidence type="ECO:0000256" key="2">
    <source>
        <dbReference type="ARBA" id="ARBA00022692"/>
    </source>
</evidence>
<dbReference type="InterPro" id="IPR002110">
    <property type="entry name" value="Ankyrin_rpt"/>
</dbReference>
<evidence type="ECO:0000313" key="12">
    <source>
        <dbReference type="Proteomes" id="UP000008744"/>
    </source>
</evidence>
<evidence type="ECO:0000256" key="4">
    <source>
        <dbReference type="ARBA" id="ARBA00022989"/>
    </source>
</evidence>
<dbReference type="SMART" id="SM00248">
    <property type="entry name" value="ANK"/>
    <property type="match status" value="5"/>
</dbReference>
<evidence type="ECO:0000256" key="8">
    <source>
        <dbReference type="RuleBase" id="RU079119"/>
    </source>
</evidence>
<feature type="transmembrane region" description="Helical" evidence="8">
    <location>
        <begin position="442"/>
        <end position="461"/>
    </location>
</feature>
<dbReference type="PANTHER" id="PTHR24161">
    <property type="entry name" value="ANK_REP_REGION DOMAIN-CONTAINING PROTEIN-RELATED"/>
    <property type="match status" value="1"/>
</dbReference>
<dbReference type="PhylomeDB" id="B4G856"/>
<feature type="transmembrane region" description="Helical" evidence="8">
    <location>
        <begin position="412"/>
        <end position="435"/>
    </location>
</feature>
<dbReference type="EMBL" id="CH479180">
    <property type="protein sequence ID" value="EDW28536.1"/>
    <property type="molecule type" value="Genomic_DNA"/>
</dbReference>
<keyword evidence="12" id="KW-1185">Reference proteome</keyword>
<keyword evidence="2 8" id="KW-0812">Transmembrane</keyword>
<keyword evidence="3" id="KW-0677">Repeat</keyword>
<evidence type="ECO:0000256" key="6">
    <source>
        <dbReference type="ARBA" id="ARBA00023136"/>
    </source>
</evidence>
<evidence type="ECO:0000256" key="7">
    <source>
        <dbReference type="PROSITE-ProRule" id="PRU00023"/>
    </source>
</evidence>
<dbReference type="STRING" id="7234.B4G856"/>
<dbReference type="Pfam" id="PF01529">
    <property type="entry name" value="DHHC"/>
    <property type="match status" value="1"/>
</dbReference>
<reference evidence="11 12" key="1">
    <citation type="journal article" date="2007" name="Nature">
        <title>Evolution of genes and genomes on the Drosophila phylogeny.</title>
        <authorList>
            <consortium name="Drosophila 12 Genomes Consortium"/>
            <person name="Clark A.G."/>
            <person name="Eisen M.B."/>
            <person name="Smith D.R."/>
            <person name="Bergman C.M."/>
            <person name="Oliver B."/>
            <person name="Markow T.A."/>
            <person name="Kaufman T.C."/>
            <person name="Kellis M."/>
            <person name="Gelbart W."/>
            <person name="Iyer V.N."/>
            <person name="Pollard D.A."/>
            <person name="Sackton T.B."/>
            <person name="Larracuente A.M."/>
            <person name="Singh N.D."/>
            <person name="Abad J.P."/>
            <person name="Abt D.N."/>
            <person name="Adryan B."/>
            <person name="Aguade M."/>
            <person name="Akashi H."/>
            <person name="Anderson W.W."/>
            <person name="Aquadro C.F."/>
            <person name="Ardell D.H."/>
            <person name="Arguello R."/>
            <person name="Artieri C.G."/>
            <person name="Barbash D.A."/>
            <person name="Barker D."/>
            <person name="Barsanti P."/>
            <person name="Batterham P."/>
            <person name="Batzoglou S."/>
            <person name="Begun D."/>
            <person name="Bhutkar A."/>
            <person name="Blanco E."/>
            <person name="Bosak S.A."/>
            <person name="Bradley R.K."/>
            <person name="Brand A.D."/>
            <person name="Brent M.R."/>
            <person name="Brooks A.N."/>
            <person name="Brown R.H."/>
            <person name="Butlin R.K."/>
            <person name="Caggese C."/>
            <person name="Calvi B.R."/>
            <person name="Bernardo de Carvalho A."/>
            <person name="Caspi A."/>
            <person name="Castrezana S."/>
            <person name="Celniker S.E."/>
            <person name="Chang J.L."/>
            <person name="Chapple C."/>
            <person name="Chatterji S."/>
            <person name="Chinwalla A."/>
            <person name="Civetta A."/>
            <person name="Clifton S.W."/>
            <person name="Comeron J.M."/>
            <person name="Costello J.C."/>
            <person name="Coyne J.A."/>
            <person name="Daub J."/>
            <person name="David R.G."/>
            <person name="Delcher A.L."/>
            <person name="Delehaunty K."/>
            <person name="Do C.B."/>
            <person name="Ebling H."/>
            <person name="Edwards K."/>
            <person name="Eickbush T."/>
            <person name="Evans J.D."/>
            <person name="Filipski A."/>
            <person name="Findeiss S."/>
            <person name="Freyhult E."/>
            <person name="Fulton L."/>
            <person name="Fulton R."/>
            <person name="Garcia A.C."/>
            <person name="Gardiner A."/>
            <person name="Garfield D.A."/>
            <person name="Garvin B.E."/>
            <person name="Gibson G."/>
            <person name="Gilbert D."/>
            <person name="Gnerre S."/>
            <person name="Godfrey J."/>
            <person name="Good R."/>
            <person name="Gotea V."/>
            <person name="Gravely B."/>
            <person name="Greenberg A.J."/>
            <person name="Griffiths-Jones S."/>
            <person name="Gross S."/>
            <person name="Guigo R."/>
            <person name="Gustafson E.A."/>
            <person name="Haerty W."/>
            <person name="Hahn M.W."/>
            <person name="Halligan D.L."/>
            <person name="Halpern A.L."/>
            <person name="Halter G.M."/>
            <person name="Han M.V."/>
            <person name="Heger A."/>
            <person name="Hillier L."/>
            <person name="Hinrichs A.S."/>
            <person name="Holmes I."/>
            <person name="Hoskins R.A."/>
            <person name="Hubisz M.J."/>
            <person name="Hultmark D."/>
            <person name="Huntley M.A."/>
            <person name="Jaffe D.B."/>
            <person name="Jagadeeshan S."/>
            <person name="Jeck W.R."/>
            <person name="Johnson J."/>
            <person name="Jones C.D."/>
            <person name="Jordan W.C."/>
            <person name="Karpen G.H."/>
            <person name="Kataoka E."/>
            <person name="Keightley P.D."/>
            <person name="Kheradpour P."/>
            <person name="Kirkness E.F."/>
            <person name="Koerich L.B."/>
            <person name="Kristiansen K."/>
            <person name="Kudrna D."/>
            <person name="Kulathinal R.J."/>
            <person name="Kumar S."/>
            <person name="Kwok R."/>
            <person name="Lander E."/>
            <person name="Langley C.H."/>
            <person name="Lapoint R."/>
            <person name="Lazzaro B.P."/>
            <person name="Lee S.J."/>
            <person name="Levesque L."/>
            <person name="Li R."/>
            <person name="Lin C.F."/>
            <person name="Lin M.F."/>
            <person name="Lindblad-Toh K."/>
            <person name="Llopart A."/>
            <person name="Long M."/>
            <person name="Low L."/>
            <person name="Lozovsky E."/>
            <person name="Lu J."/>
            <person name="Luo M."/>
            <person name="Machado C.A."/>
            <person name="Makalowski W."/>
            <person name="Marzo M."/>
            <person name="Matsuda M."/>
            <person name="Matzkin L."/>
            <person name="McAllister B."/>
            <person name="McBride C.S."/>
            <person name="McKernan B."/>
            <person name="McKernan K."/>
            <person name="Mendez-Lago M."/>
            <person name="Minx P."/>
            <person name="Mollenhauer M.U."/>
            <person name="Montooth K."/>
            <person name="Mount S.M."/>
            <person name="Mu X."/>
            <person name="Myers E."/>
            <person name="Negre B."/>
            <person name="Newfeld S."/>
            <person name="Nielsen R."/>
            <person name="Noor M.A."/>
            <person name="O'Grady P."/>
            <person name="Pachter L."/>
            <person name="Papaceit M."/>
            <person name="Parisi M.J."/>
            <person name="Parisi M."/>
            <person name="Parts L."/>
            <person name="Pedersen J.S."/>
            <person name="Pesole G."/>
            <person name="Phillippy A.M."/>
            <person name="Ponting C.P."/>
            <person name="Pop M."/>
            <person name="Porcelli D."/>
            <person name="Powell J.R."/>
            <person name="Prohaska S."/>
            <person name="Pruitt K."/>
            <person name="Puig M."/>
            <person name="Quesneville H."/>
            <person name="Ram K.R."/>
            <person name="Rand D."/>
            <person name="Rasmussen M.D."/>
            <person name="Reed L.K."/>
            <person name="Reenan R."/>
            <person name="Reily A."/>
            <person name="Remington K.A."/>
            <person name="Rieger T.T."/>
            <person name="Ritchie M.G."/>
            <person name="Robin C."/>
            <person name="Rogers Y.H."/>
            <person name="Rohde C."/>
            <person name="Rozas J."/>
            <person name="Rubenfield M.J."/>
            <person name="Ruiz A."/>
            <person name="Russo S."/>
            <person name="Salzberg S.L."/>
            <person name="Sanchez-Gracia A."/>
            <person name="Saranga D.J."/>
            <person name="Sato H."/>
            <person name="Schaeffer S.W."/>
            <person name="Schatz M.C."/>
            <person name="Schlenke T."/>
            <person name="Schwartz R."/>
            <person name="Segarra C."/>
            <person name="Singh R.S."/>
            <person name="Sirot L."/>
            <person name="Sirota M."/>
            <person name="Sisneros N.B."/>
            <person name="Smith C.D."/>
            <person name="Smith T.F."/>
            <person name="Spieth J."/>
            <person name="Stage D.E."/>
            <person name="Stark A."/>
            <person name="Stephan W."/>
            <person name="Strausberg R.L."/>
            <person name="Strempel S."/>
            <person name="Sturgill D."/>
            <person name="Sutton G."/>
            <person name="Sutton G.G."/>
            <person name="Tao W."/>
            <person name="Teichmann S."/>
            <person name="Tobari Y.N."/>
            <person name="Tomimura Y."/>
            <person name="Tsolas J.M."/>
            <person name="Valente V.L."/>
            <person name="Venter E."/>
            <person name="Venter J.C."/>
            <person name="Vicario S."/>
            <person name="Vieira F.G."/>
            <person name="Vilella A.J."/>
            <person name="Villasante A."/>
            <person name="Walenz B."/>
            <person name="Wang J."/>
            <person name="Wasserman M."/>
            <person name="Watts T."/>
            <person name="Wilson D."/>
            <person name="Wilson R.K."/>
            <person name="Wing R.A."/>
            <person name="Wolfner M.F."/>
            <person name="Wong A."/>
            <person name="Wong G.K."/>
            <person name="Wu C.I."/>
            <person name="Wu G."/>
            <person name="Yamamoto D."/>
            <person name="Yang H.P."/>
            <person name="Yang S.P."/>
            <person name="Yorke J.A."/>
            <person name="Yoshida K."/>
            <person name="Zdobnov E."/>
            <person name="Zhang P."/>
            <person name="Zhang Y."/>
            <person name="Zimin A.V."/>
            <person name="Baldwin J."/>
            <person name="Abdouelleil A."/>
            <person name="Abdulkadir J."/>
            <person name="Abebe A."/>
            <person name="Abera B."/>
            <person name="Abreu J."/>
            <person name="Acer S.C."/>
            <person name="Aftuck L."/>
            <person name="Alexander A."/>
            <person name="An P."/>
            <person name="Anderson E."/>
            <person name="Anderson S."/>
            <person name="Arachi H."/>
            <person name="Azer M."/>
            <person name="Bachantsang P."/>
            <person name="Barry A."/>
            <person name="Bayul T."/>
            <person name="Berlin A."/>
            <person name="Bessette D."/>
            <person name="Bloom T."/>
            <person name="Blye J."/>
            <person name="Boguslavskiy L."/>
            <person name="Bonnet C."/>
            <person name="Boukhgalter B."/>
            <person name="Bourzgui I."/>
            <person name="Brown A."/>
            <person name="Cahill P."/>
            <person name="Channer S."/>
            <person name="Cheshatsang Y."/>
            <person name="Chuda L."/>
            <person name="Citroen M."/>
            <person name="Collymore A."/>
            <person name="Cooke P."/>
            <person name="Costello M."/>
            <person name="D'Aco K."/>
            <person name="Daza R."/>
            <person name="De Haan G."/>
            <person name="DeGray S."/>
            <person name="DeMaso C."/>
            <person name="Dhargay N."/>
            <person name="Dooley K."/>
            <person name="Dooley E."/>
            <person name="Doricent M."/>
            <person name="Dorje P."/>
            <person name="Dorjee K."/>
            <person name="Dupes A."/>
            <person name="Elong R."/>
            <person name="Falk J."/>
            <person name="Farina A."/>
            <person name="Faro S."/>
            <person name="Ferguson D."/>
            <person name="Fisher S."/>
            <person name="Foley C.D."/>
            <person name="Franke A."/>
            <person name="Friedrich D."/>
            <person name="Gadbois L."/>
            <person name="Gearin G."/>
            <person name="Gearin C.R."/>
            <person name="Giannoukos G."/>
            <person name="Goode T."/>
            <person name="Graham J."/>
            <person name="Grandbois E."/>
            <person name="Grewal S."/>
            <person name="Gyaltsen K."/>
            <person name="Hafez N."/>
            <person name="Hagos B."/>
            <person name="Hall J."/>
            <person name="Henson C."/>
            <person name="Hollinger A."/>
            <person name="Honan T."/>
            <person name="Huard M.D."/>
            <person name="Hughes L."/>
            <person name="Hurhula B."/>
            <person name="Husby M.E."/>
            <person name="Kamat A."/>
            <person name="Kanga B."/>
            <person name="Kashin S."/>
            <person name="Khazanovich D."/>
            <person name="Kisner P."/>
            <person name="Lance K."/>
            <person name="Lara M."/>
            <person name="Lee W."/>
            <person name="Lennon N."/>
            <person name="Letendre F."/>
            <person name="LeVine R."/>
            <person name="Lipovsky A."/>
            <person name="Liu X."/>
            <person name="Liu J."/>
            <person name="Liu S."/>
            <person name="Lokyitsang T."/>
            <person name="Lokyitsang Y."/>
            <person name="Lubonja R."/>
            <person name="Lui A."/>
            <person name="MacDonald P."/>
            <person name="Magnisalis V."/>
            <person name="Maru K."/>
            <person name="Matthews C."/>
            <person name="McCusker W."/>
            <person name="McDonough S."/>
            <person name="Mehta T."/>
            <person name="Meldrim J."/>
            <person name="Meneus L."/>
            <person name="Mihai O."/>
            <person name="Mihalev A."/>
            <person name="Mihova T."/>
            <person name="Mittelman R."/>
            <person name="Mlenga V."/>
            <person name="Montmayeur A."/>
            <person name="Mulrain L."/>
            <person name="Navidi A."/>
            <person name="Naylor J."/>
            <person name="Negash T."/>
            <person name="Nguyen T."/>
            <person name="Nguyen N."/>
            <person name="Nicol R."/>
            <person name="Norbu C."/>
            <person name="Norbu N."/>
            <person name="Novod N."/>
            <person name="O'Neill B."/>
            <person name="Osman S."/>
            <person name="Markiewicz E."/>
            <person name="Oyono O.L."/>
            <person name="Patti C."/>
            <person name="Phunkhang P."/>
            <person name="Pierre F."/>
            <person name="Priest M."/>
            <person name="Raghuraman S."/>
            <person name="Rege F."/>
            <person name="Reyes R."/>
            <person name="Rise C."/>
            <person name="Rogov P."/>
            <person name="Ross K."/>
            <person name="Ryan E."/>
            <person name="Settipalli S."/>
            <person name="Shea T."/>
            <person name="Sherpa N."/>
            <person name="Shi L."/>
            <person name="Shih D."/>
            <person name="Sparrow T."/>
            <person name="Spaulding J."/>
            <person name="Stalker J."/>
            <person name="Stange-Thomann N."/>
            <person name="Stavropoulos S."/>
            <person name="Stone C."/>
            <person name="Strader C."/>
            <person name="Tesfaye S."/>
            <person name="Thomson T."/>
            <person name="Thoulutsang Y."/>
            <person name="Thoulutsang D."/>
            <person name="Topham K."/>
            <person name="Topping I."/>
            <person name="Tsamla T."/>
            <person name="Vassiliev H."/>
            <person name="Vo A."/>
            <person name="Wangchuk T."/>
            <person name="Wangdi T."/>
            <person name="Weiand M."/>
            <person name="Wilkinson J."/>
            <person name="Wilson A."/>
            <person name="Yadav S."/>
            <person name="Young G."/>
            <person name="Yu Q."/>
            <person name="Zembek L."/>
            <person name="Zhong D."/>
            <person name="Zimmer A."/>
            <person name="Zwirko Z."/>
            <person name="Jaffe D.B."/>
            <person name="Alvarez P."/>
            <person name="Brockman W."/>
            <person name="Butler J."/>
            <person name="Chin C."/>
            <person name="Gnerre S."/>
            <person name="Grabherr M."/>
            <person name="Kleber M."/>
            <person name="Mauceli E."/>
            <person name="MacCallum I."/>
        </authorList>
    </citation>
    <scope>NUCLEOTIDE SEQUENCE [LARGE SCALE GENOMIC DNA]</scope>
    <source>
        <strain evidence="12">MSH-3 / Tucson 14011-0111.49</strain>
    </source>
</reference>
<keyword evidence="8" id="KW-0012">Acyltransferase</keyword>
<comment type="subcellular location">
    <subcellularLocation>
        <location evidence="1">Membrane</location>
        <topology evidence="1">Multi-pass membrane protein</topology>
    </subcellularLocation>
</comment>
<feature type="repeat" description="ANK" evidence="7">
    <location>
        <begin position="158"/>
        <end position="190"/>
    </location>
</feature>
<sequence length="528" mass="59901">MVVAEEHAHAEDIDIDHRPHSPPLTGRGAGGNHGASNEDHDSVLLFEGLDGATTVNLDDIFDIIKNGEVSEVENLVEKFGMECLSARDRHGYTPAHWIALNGNVQLMRYLIERTAPIDLPCLGTQGPRPIHWACRKGHASVVQVLLQAGVAVNAADFKGLTPLHLACMYGRTATAAYLLGMGALNNLTDINGDTALHWAAYKGHADLMRLLMYSGVELQKTDNFGSTPLHLACLSGNMTCAHQHQDVVRLLYGEVKKKSRWIPSVSESWGWLFGGAGDSKGPLFLFLFSVLLWGYPMYMIRAIPITWNILRRSHYCFIYWNAVMWISWAIANRRDPGYIPLSSDAYYRAIKQIPYFDKLKKRNVMLTRLCHSCRCLRPLRAKHCRVCNRCVSYFDHHCPFIYNCVGLRNRMWFFLFVLSVAVNCSFTIYFACYCVMIEGFTLLYVLGLIEAVVFCGLGWILTCTSILHACMNLTTNEMFNYKRYPYLRDKRGRYQNPFSRGPILNLLEFFVCLPDRGDDNDLLLEDNI</sequence>
<feature type="repeat" description="ANK" evidence="7">
    <location>
        <begin position="191"/>
        <end position="223"/>
    </location>
</feature>
<feature type="region of interest" description="Disordered" evidence="9">
    <location>
        <begin position="8"/>
        <end position="37"/>
    </location>
</feature>
<dbReference type="eggNOG" id="KOG0509">
    <property type="taxonomic scope" value="Eukaryota"/>
</dbReference>
<keyword evidence="8" id="KW-0808">Transferase</keyword>
<name>B4G856_DROPE</name>
<keyword evidence="5 7" id="KW-0040">ANK repeat</keyword>
<dbReference type="OrthoDB" id="163438at2759"/>
<dbReference type="InterPro" id="IPR036770">
    <property type="entry name" value="Ankyrin_rpt-contain_sf"/>
</dbReference>
<protein>
    <recommendedName>
        <fullName evidence="8">Palmitoyltransferase</fullName>
        <ecNumber evidence="8">2.3.1.225</ecNumber>
    </recommendedName>
</protein>
<evidence type="ECO:0000256" key="3">
    <source>
        <dbReference type="ARBA" id="ARBA00022737"/>
    </source>
</evidence>
<dbReference type="SMR" id="B4G856"/>
<dbReference type="Pfam" id="PF12796">
    <property type="entry name" value="Ank_2"/>
    <property type="match status" value="1"/>
</dbReference>
<evidence type="ECO:0000256" key="1">
    <source>
        <dbReference type="ARBA" id="ARBA00004141"/>
    </source>
</evidence>
<feature type="transmembrane region" description="Helical" evidence="8">
    <location>
        <begin position="283"/>
        <end position="303"/>
    </location>
</feature>
<comment type="catalytic activity">
    <reaction evidence="8">
        <text>L-cysteinyl-[protein] + hexadecanoyl-CoA = S-hexadecanoyl-L-cysteinyl-[protein] + CoA</text>
        <dbReference type="Rhea" id="RHEA:36683"/>
        <dbReference type="Rhea" id="RHEA-COMP:10131"/>
        <dbReference type="Rhea" id="RHEA-COMP:11032"/>
        <dbReference type="ChEBI" id="CHEBI:29950"/>
        <dbReference type="ChEBI" id="CHEBI:57287"/>
        <dbReference type="ChEBI" id="CHEBI:57379"/>
        <dbReference type="ChEBI" id="CHEBI:74151"/>
        <dbReference type="EC" id="2.3.1.225"/>
    </reaction>
</comment>
<dbReference type="InterPro" id="IPR001594">
    <property type="entry name" value="Palmitoyltrfase_DHHC"/>
</dbReference>
<dbReference type="GO" id="GO:0000139">
    <property type="term" value="C:Golgi membrane"/>
    <property type="evidence" value="ECO:0007669"/>
    <property type="project" value="TreeGrafter"/>
</dbReference>
<dbReference type="PROSITE" id="PS50088">
    <property type="entry name" value="ANK_REPEAT"/>
    <property type="match status" value="4"/>
</dbReference>
<dbReference type="FunFam" id="1.25.40.20:FF:000335">
    <property type="entry name" value="Palmitoyltransferase"/>
    <property type="match status" value="1"/>
</dbReference>
<feature type="compositionally biased region" description="Basic and acidic residues" evidence="9">
    <location>
        <begin position="8"/>
        <end position="19"/>
    </location>
</feature>
<dbReference type="Gene3D" id="1.25.40.20">
    <property type="entry name" value="Ankyrin repeat-containing domain"/>
    <property type="match status" value="2"/>
</dbReference>
<accession>B4G856</accession>
<comment type="domain">
    <text evidence="8">The DHHC domain is required for palmitoyltransferase activity.</text>
</comment>
<organism evidence="12">
    <name type="scientific">Drosophila persimilis</name>
    <name type="common">Fruit fly</name>
    <dbReference type="NCBI Taxonomy" id="7234"/>
    <lineage>
        <taxon>Eukaryota</taxon>
        <taxon>Metazoa</taxon>
        <taxon>Ecdysozoa</taxon>
        <taxon>Arthropoda</taxon>
        <taxon>Hexapoda</taxon>
        <taxon>Insecta</taxon>
        <taxon>Pterygota</taxon>
        <taxon>Neoptera</taxon>
        <taxon>Endopterygota</taxon>
        <taxon>Diptera</taxon>
        <taxon>Brachycera</taxon>
        <taxon>Muscomorpha</taxon>
        <taxon>Ephydroidea</taxon>
        <taxon>Drosophilidae</taxon>
        <taxon>Drosophila</taxon>
        <taxon>Sophophora</taxon>
    </lineage>
</organism>
<gene>
    <name evidence="11" type="primary">Dper\GL18898</name>
    <name evidence="11" type="ORF">Dper_GL18898</name>
</gene>
<evidence type="ECO:0000259" key="10">
    <source>
        <dbReference type="Pfam" id="PF01529"/>
    </source>
</evidence>
<dbReference type="Pfam" id="PF13857">
    <property type="entry name" value="Ank_5"/>
    <property type="match status" value="1"/>
</dbReference>
<keyword evidence="6 8" id="KW-0472">Membrane</keyword>
<dbReference type="GO" id="GO:0019706">
    <property type="term" value="F:protein-cysteine S-palmitoyltransferase activity"/>
    <property type="evidence" value="ECO:0007669"/>
    <property type="project" value="UniProtKB-EC"/>
</dbReference>
<proteinExistence type="inferred from homology"/>
<dbReference type="OMA" id="VMWISWI"/>
<dbReference type="EC" id="2.3.1.225" evidence="8"/>
<dbReference type="SUPFAM" id="SSF48403">
    <property type="entry name" value="Ankyrin repeat"/>
    <property type="match status" value="1"/>
</dbReference>
<comment type="similarity">
    <text evidence="8">Belongs to the DHHC palmitoyltransferase family.</text>
</comment>
<feature type="repeat" description="ANK" evidence="7">
    <location>
        <begin position="125"/>
        <end position="157"/>
    </location>
</feature>